<dbReference type="InterPro" id="IPR017853">
    <property type="entry name" value="GH"/>
</dbReference>
<evidence type="ECO:0000313" key="1">
    <source>
        <dbReference type="EMBL" id="TDD34431.1"/>
    </source>
</evidence>
<dbReference type="OrthoDB" id="99456at2"/>
<dbReference type="CDD" id="cd06543">
    <property type="entry name" value="GH18_PF-ChiA-like"/>
    <property type="match status" value="1"/>
</dbReference>
<reference evidence="1 2" key="1">
    <citation type="submission" date="2019-03" db="EMBL/GenBank/DDBJ databases">
        <title>Draft genome sequences of novel Actinobacteria.</title>
        <authorList>
            <person name="Sahin N."/>
            <person name="Ay H."/>
            <person name="Saygin H."/>
        </authorList>
    </citation>
    <scope>NUCLEOTIDE SEQUENCE [LARGE SCALE GENOMIC DNA]</scope>
    <source>
        <strain evidence="1 2">7K502</strain>
    </source>
</reference>
<dbReference type="Gene3D" id="3.20.20.80">
    <property type="entry name" value="Glycosidases"/>
    <property type="match status" value="1"/>
</dbReference>
<dbReference type="Proteomes" id="UP000294947">
    <property type="component" value="Unassembled WGS sequence"/>
</dbReference>
<protein>
    <submittedName>
        <fullName evidence="1">Chitinase</fullName>
    </submittedName>
</protein>
<sequence length="338" mass="37163">MVTRQAALMTTGENRIMPKMRALFMTIVIGWAFISCGTHSNNVPRTTATVTSSPYLFFGWGNPPDPVVVMKETGVKAFTLAFILSGNGCDPAWDGERPLDGDDATQIKRIRDAGGDVVVSMGGSAQEGRKLGEVCPNEQSLANAYQKVIDAYQLKAVDVDIEKGEFKSHEAQDRELGALKILKQRNPGLKTTLVFPTERTGPSDLGKRLIRRAHELGANVDVFTIMPFNFGGTDMTRDTISATEGLVSEIADAFAIPIEEAYQKAGISSKNGGLEETVRLADFHNFLDYANDRRLGRFTFWAVNRDRPGDPSHDAGSGIPQRDWDFTRVVARYRSTEP</sequence>
<dbReference type="AlphaFoldDB" id="A0A4R4XSI9"/>
<gene>
    <name evidence="1" type="ORF">E1288_44450</name>
</gene>
<proteinExistence type="predicted"/>
<dbReference type="PANTHER" id="PTHR42976">
    <property type="entry name" value="BIFUNCTIONAL CHITINASE/LYSOZYME-RELATED"/>
    <property type="match status" value="1"/>
</dbReference>
<evidence type="ECO:0000313" key="2">
    <source>
        <dbReference type="Proteomes" id="UP000294947"/>
    </source>
</evidence>
<dbReference type="InterPro" id="IPR052750">
    <property type="entry name" value="GH18_Chitinase"/>
</dbReference>
<dbReference type="EMBL" id="SMKW01000144">
    <property type="protein sequence ID" value="TDD34431.1"/>
    <property type="molecule type" value="Genomic_DNA"/>
</dbReference>
<organism evidence="1 2">
    <name type="scientific">Saccharopolyspora elongata</name>
    <dbReference type="NCBI Taxonomy" id="2530387"/>
    <lineage>
        <taxon>Bacteria</taxon>
        <taxon>Bacillati</taxon>
        <taxon>Actinomycetota</taxon>
        <taxon>Actinomycetes</taxon>
        <taxon>Pseudonocardiales</taxon>
        <taxon>Pseudonocardiaceae</taxon>
        <taxon>Saccharopolyspora</taxon>
    </lineage>
</organism>
<accession>A0A4R4XSI9</accession>
<keyword evidence="2" id="KW-1185">Reference proteome</keyword>
<dbReference type="SUPFAM" id="SSF51445">
    <property type="entry name" value="(Trans)glycosidases"/>
    <property type="match status" value="1"/>
</dbReference>
<dbReference type="PANTHER" id="PTHR42976:SF1">
    <property type="entry name" value="GH18 DOMAIN-CONTAINING PROTEIN-RELATED"/>
    <property type="match status" value="1"/>
</dbReference>
<comment type="caution">
    <text evidence="1">The sequence shown here is derived from an EMBL/GenBank/DDBJ whole genome shotgun (WGS) entry which is preliminary data.</text>
</comment>
<name>A0A4R4XSI9_9PSEU</name>